<dbReference type="EMBL" id="CP070619">
    <property type="protein sequence ID" value="QSE92079.1"/>
    <property type="molecule type" value="Genomic_DNA"/>
</dbReference>
<dbReference type="PANTHER" id="PTHR24096">
    <property type="entry name" value="LONG-CHAIN-FATTY-ACID--COA LIGASE"/>
    <property type="match status" value="1"/>
</dbReference>
<dbReference type="Pfam" id="PF13193">
    <property type="entry name" value="AMP-binding_C"/>
    <property type="match status" value="1"/>
</dbReference>
<dbReference type="PANTHER" id="PTHR24096:SF323">
    <property type="entry name" value="BLR3536 PROTEIN"/>
    <property type="match status" value="1"/>
</dbReference>
<sequence length="509" mass="55454">MGYPGTFARSHPERAAMIMAGSGARISYRELDRRSTSLAVLLRRRGLCAGDTVAVVAENRIEWAEVIWATVRAGFDIAPVNWHLGGDELGAVLGACDARVVITSRDCLEAVQAAVNRRLPGVETILVLGGDVESAPGALGNVEDYETALLSAVSATELPDEQLGGRVMFSAGTTGTPKAIRHSAPVVHPAEAPPHLGRYTELFDFDIDTVYLSPAPIYHTAPFRFVLAITQLGGTVVCMERFDPMQALQAITEHRVTHAQFVPTMLIRLDRLPETVKSSADMSSLKVAITGAAPCPPELKLRIMNWWGPVLHELYGASESYGNCHIGPDEALARPGSVGRALVGTIHITDDDERECPIGRDGTVWFEGTPRFAYNDDEQQPRDGGWQTVGDVGHLDSDGYLYLTGRRSQLIISGGVNVYPQEVEDLLLLHPMVSDVAVVGLPDTEYGEIVAAYVLLREEFRNGTQTESTLSAYCRSKLAGYKCPRRIIVVEDLPRGDNGKLYKRFIETS</sequence>
<gene>
    <name evidence="3" type="ORF">JWS13_27300</name>
</gene>
<dbReference type="InterPro" id="IPR042099">
    <property type="entry name" value="ANL_N_sf"/>
</dbReference>
<dbReference type="InterPro" id="IPR000873">
    <property type="entry name" value="AMP-dep_synth/lig_dom"/>
</dbReference>
<feature type="domain" description="AMP-binding enzyme C-terminal" evidence="2">
    <location>
        <begin position="422"/>
        <end position="500"/>
    </location>
</feature>
<dbReference type="SUPFAM" id="SSF56801">
    <property type="entry name" value="Acetyl-CoA synthetase-like"/>
    <property type="match status" value="1"/>
</dbReference>
<protein>
    <submittedName>
        <fullName evidence="3">AMP-binding protein</fullName>
    </submittedName>
</protein>
<keyword evidence="4" id="KW-1185">Reference proteome</keyword>
<reference evidence="3 4" key="2">
    <citation type="journal article" date="2022" name="Arch. Microbiol.">
        <title>Rhodococcus pseudokoreensis sp. nov. isolated from the rhizosphere of young M26 apple rootstocks.</title>
        <authorList>
            <person name="Kampfer P."/>
            <person name="Glaeser S.P."/>
            <person name="Blom J."/>
            <person name="Wolf J."/>
            <person name="Benning S."/>
            <person name="Schloter M."/>
            <person name="Neumann-Schaal M."/>
        </authorList>
    </citation>
    <scope>NUCLEOTIDE SEQUENCE [LARGE SCALE GENOMIC DNA]</scope>
    <source>
        <strain evidence="3 4">R79</strain>
    </source>
</reference>
<accession>A0A974ZVM0</accession>
<evidence type="ECO:0000259" key="2">
    <source>
        <dbReference type="Pfam" id="PF13193"/>
    </source>
</evidence>
<reference evidence="3 4" key="1">
    <citation type="journal article" date="2021" name="Microbiol. Resour. Announc.">
        <title>Complete Genome Sequences of Two Rhodococcus sp. Strains with Large and Linear Chromosomes, Isolated from Apple Rhizosphere.</title>
        <authorList>
            <person name="Benning S."/>
            <person name="Brugnone N."/>
            <person name="Siani R."/>
            <person name="Kublik S."/>
            <person name="Schloter M."/>
            <person name="Rad V."/>
        </authorList>
    </citation>
    <scope>NUCLEOTIDE SEQUENCE [LARGE SCALE GENOMIC DNA]</scope>
    <source>
        <strain evidence="3 4">R79</strain>
    </source>
</reference>
<dbReference type="Gene3D" id="3.40.50.12780">
    <property type="entry name" value="N-terminal domain of ligase-like"/>
    <property type="match status" value="1"/>
</dbReference>
<dbReference type="RefSeq" id="WP_206008443.1">
    <property type="nucleotide sequence ID" value="NZ_CP070619.1"/>
</dbReference>
<name>A0A974ZVM0_9NOCA</name>
<evidence type="ECO:0000259" key="1">
    <source>
        <dbReference type="Pfam" id="PF00501"/>
    </source>
</evidence>
<proteinExistence type="predicted"/>
<organism evidence="3 4">
    <name type="scientific">Rhodococcus pseudokoreensis</name>
    <dbReference type="NCBI Taxonomy" id="2811421"/>
    <lineage>
        <taxon>Bacteria</taxon>
        <taxon>Bacillati</taxon>
        <taxon>Actinomycetota</taxon>
        <taxon>Actinomycetes</taxon>
        <taxon>Mycobacteriales</taxon>
        <taxon>Nocardiaceae</taxon>
        <taxon>Rhodococcus</taxon>
    </lineage>
</organism>
<evidence type="ECO:0000313" key="4">
    <source>
        <dbReference type="Proteomes" id="UP000662986"/>
    </source>
</evidence>
<feature type="domain" description="AMP-dependent synthetase/ligase" evidence="1">
    <location>
        <begin position="8"/>
        <end position="368"/>
    </location>
</feature>
<dbReference type="InterPro" id="IPR045851">
    <property type="entry name" value="AMP-bd_C_sf"/>
</dbReference>
<dbReference type="Proteomes" id="UP000662986">
    <property type="component" value="Chromosome"/>
</dbReference>
<evidence type="ECO:0000313" key="3">
    <source>
        <dbReference type="EMBL" id="QSE92079.1"/>
    </source>
</evidence>
<dbReference type="Gene3D" id="3.30.300.30">
    <property type="match status" value="1"/>
</dbReference>
<dbReference type="InterPro" id="IPR020845">
    <property type="entry name" value="AMP-binding_CS"/>
</dbReference>
<dbReference type="PROSITE" id="PS00455">
    <property type="entry name" value="AMP_BINDING"/>
    <property type="match status" value="1"/>
</dbReference>
<dbReference type="InterPro" id="IPR025110">
    <property type="entry name" value="AMP-bd_C"/>
</dbReference>
<dbReference type="Pfam" id="PF00501">
    <property type="entry name" value="AMP-binding"/>
    <property type="match status" value="1"/>
</dbReference>